<sequence length="59" mass="6535">MTYEQRAFLFHIDQKLISGVKALSVLASGGERTPYPQKRQQCLGVILTVLWKTASVAGK</sequence>
<comment type="caution">
    <text evidence="1">The sequence shown here is derived from an EMBL/GenBank/DDBJ whole genome shotgun (WGS) entry which is preliminary data.</text>
</comment>
<evidence type="ECO:0000313" key="1">
    <source>
        <dbReference type="EMBL" id="MBC3349141.1"/>
    </source>
</evidence>
<evidence type="ECO:0000313" key="2">
    <source>
        <dbReference type="Proteomes" id="UP000617171"/>
    </source>
</evidence>
<gene>
    <name evidence="1" type="ORF">HU811_21055</name>
</gene>
<dbReference type="Proteomes" id="UP000617171">
    <property type="component" value="Unassembled WGS sequence"/>
</dbReference>
<protein>
    <submittedName>
        <fullName evidence="1">Uncharacterized protein</fullName>
    </submittedName>
</protein>
<name>A0ABR6UX64_9PSED</name>
<reference evidence="1 2" key="1">
    <citation type="journal article" date="2020" name="Microorganisms">
        <title>Reliable Identification of Environmental Pseudomonas Isolates Using the rpoD Gene.</title>
        <authorList>
            <consortium name="The Broad Institute Genome Sequencing Platform"/>
            <person name="Girard L."/>
            <person name="Lood C."/>
            <person name="Rokni-Zadeh H."/>
            <person name="van Noort V."/>
            <person name="Lavigne R."/>
            <person name="De Mot R."/>
        </authorList>
    </citation>
    <scope>NUCLEOTIDE SEQUENCE [LARGE SCALE GENOMIC DNA]</scope>
    <source>
        <strain evidence="1 2">SWRI196</strain>
    </source>
</reference>
<dbReference type="EMBL" id="JABWQV010000197">
    <property type="protein sequence ID" value="MBC3349141.1"/>
    <property type="molecule type" value="Genomic_DNA"/>
</dbReference>
<proteinExistence type="predicted"/>
<dbReference type="RefSeq" id="WP_186657909.1">
    <property type="nucleotide sequence ID" value="NZ_JABWQV010000197.1"/>
</dbReference>
<accession>A0ABR6UX64</accession>
<keyword evidence="2" id="KW-1185">Reference proteome</keyword>
<organism evidence="1 2">
    <name type="scientific">Pseudomonas tehranensis</name>
    <dbReference type="NCBI Taxonomy" id="2745502"/>
    <lineage>
        <taxon>Bacteria</taxon>
        <taxon>Pseudomonadati</taxon>
        <taxon>Pseudomonadota</taxon>
        <taxon>Gammaproteobacteria</taxon>
        <taxon>Pseudomonadales</taxon>
        <taxon>Pseudomonadaceae</taxon>
        <taxon>Pseudomonas</taxon>
    </lineage>
</organism>